<keyword evidence="1" id="KW-0472">Membrane</keyword>
<proteinExistence type="predicted"/>
<sequence length="63" mass="7336">MGGTFFLVLIAWSLYWKGMALWHAARRGETVWFVALLVINTVGILEILYLYVFSQKQHPVHDK</sequence>
<name>A0A1G1YZN3_9BACT</name>
<gene>
    <name evidence="3" type="ORF">A3D47_01675</name>
</gene>
<accession>A0A1G1YZN3</accession>
<organism evidence="3 4">
    <name type="scientific">Candidatus Colwellbacteria bacterium RIFCSPHIGHO2_02_FULL_43_15</name>
    <dbReference type="NCBI Taxonomy" id="1797686"/>
    <lineage>
        <taxon>Bacteria</taxon>
        <taxon>Candidatus Colwelliibacteriota</taxon>
    </lineage>
</organism>
<keyword evidence="1" id="KW-0812">Transmembrane</keyword>
<dbReference type="Pfam" id="PF18893">
    <property type="entry name" value="DUF5652"/>
    <property type="match status" value="1"/>
</dbReference>
<comment type="caution">
    <text evidence="3">The sequence shown here is derived from an EMBL/GenBank/DDBJ whole genome shotgun (WGS) entry which is preliminary data.</text>
</comment>
<evidence type="ECO:0000313" key="3">
    <source>
        <dbReference type="EMBL" id="OGY57868.1"/>
    </source>
</evidence>
<reference evidence="3 4" key="1">
    <citation type="journal article" date="2016" name="Nat. Commun.">
        <title>Thousands of microbial genomes shed light on interconnected biogeochemical processes in an aquifer system.</title>
        <authorList>
            <person name="Anantharaman K."/>
            <person name="Brown C.T."/>
            <person name="Hug L.A."/>
            <person name="Sharon I."/>
            <person name="Castelle C.J."/>
            <person name="Probst A.J."/>
            <person name="Thomas B.C."/>
            <person name="Singh A."/>
            <person name="Wilkins M.J."/>
            <person name="Karaoz U."/>
            <person name="Brodie E.L."/>
            <person name="Williams K.H."/>
            <person name="Hubbard S.S."/>
            <person name="Banfield J.F."/>
        </authorList>
    </citation>
    <scope>NUCLEOTIDE SEQUENCE [LARGE SCALE GENOMIC DNA]</scope>
</reference>
<dbReference type="EMBL" id="MHIU01000021">
    <property type="protein sequence ID" value="OGY57868.1"/>
    <property type="molecule type" value="Genomic_DNA"/>
</dbReference>
<dbReference type="Proteomes" id="UP000178651">
    <property type="component" value="Unassembled WGS sequence"/>
</dbReference>
<evidence type="ECO:0000256" key="1">
    <source>
        <dbReference type="SAM" id="Phobius"/>
    </source>
</evidence>
<dbReference type="InterPro" id="IPR043712">
    <property type="entry name" value="DUF5652"/>
</dbReference>
<evidence type="ECO:0000313" key="4">
    <source>
        <dbReference type="Proteomes" id="UP000178651"/>
    </source>
</evidence>
<feature type="transmembrane region" description="Helical" evidence="1">
    <location>
        <begin position="30"/>
        <end position="53"/>
    </location>
</feature>
<feature type="domain" description="DUF5652" evidence="2">
    <location>
        <begin position="5"/>
        <end position="58"/>
    </location>
</feature>
<keyword evidence="1" id="KW-1133">Transmembrane helix</keyword>
<dbReference type="AlphaFoldDB" id="A0A1G1YZN3"/>
<protein>
    <recommendedName>
        <fullName evidence="2">DUF5652 domain-containing protein</fullName>
    </recommendedName>
</protein>
<evidence type="ECO:0000259" key="2">
    <source>
        <dbReference type="Pfam" id="PF18893"/>
    </source>
</evidence>